<proteinExistence type="predicted"/>
<reference evidence="2 3" key="1">
    <citation type="submission" date="2021-04" db="EMBL/GenBank/DDBJ databases">
        <title>Ruania sp. nov., isolated from sandy soil of mangrove forest.</title>
        <authorList>
            <person name="Ge X."/>
            <person name="Huang R."/>
            <person name="Liu W."/>
        </authorList>
    </citation>
    <scope>NUCLEOTIDE SEQUENCE [LARGE SCALE GENOMIC DNA]</scope>
    <source>
        <strain evidence="2 3">N2-46</strain>
    </source>
</reference>
<name>A0ABS7S8D7_9MICO</name>
<keyword evidence="3" id="KW-1185">Reference proteome</keyword>
<dbReference type="SUPFAM" id="SSF54909">
    <property type="entry name" value="Dimeric alpha+beta barrel"/>
    <property type="match status" value="1"/>
</dbReference>
<sequence>MSKRITYLERRDGMTPADFSSYWRGRHAPIAVDLPGVVCYRQNHVIPGSVAEGAAYAVDGIVELWFASDHDAQAGLTTDVSDRLIVDEPNFLAGLTGGPVDGPAPAAPAPAMLWVLARWRHKSPDRQVLERLRTLRIPGTRGLSVNLLDQSRPLLVRDALRRMTTIPDLAISAGFDTRDAAVAGRRTLQESLAPLVGDLRDVQTMLSSTVSIVEAAR</sequence>
<accession>A0ABS7S8D7</accession>
<dbReference type="EMBL" id="JAGSHT010000005">
    <property type="protein sequence ID" value="MBZ2195458.1"/>
    <property type="molecule type" value="Genomic_DNA"/>
</dbReference>
<evidence type="ECO:0000313" key="2">
    <source>
        <dbReference type="EMBL" id="MBZ2195458.1"/>
    </source>
</evidence>
<dbReference type="Proteomes" id="UP000826651">
    <property type="component" value="Unassembled WGS sequence"/>
</dbReference>
<dbReference type="Pfam" id="PF07110">
    <property type="entry name" value="EthD"/>
    <property type="match status" value="1"/>
</dbReference>
<dbReference type="InterPro" id="IPR011008">
    <property type="entry name" value="Dimeric_a/b-barrel"/>
</dbReference>
<dbReference type="RefSeq" id="WP_223403422.1">
    <property type="nucleotide sequence ID" value="NZ_JAGSHT010000005.1"/>
</dbReference>
<dbReference type="InterPro" id="IPR009799">
    <property type="entry name" value="EthD_dom"/>
</dbReference>
<dbReference type="Gene3D" id="3.30.70.100">
    <property type="match status" value="1"/>
</dbReference>
<evidence type="ECO:0000259" key="1">
    <source>
        <dbReference type="Pfam" id="PF07110"/>
    </source>
</evidence>
<comment type="caution">
    <text evidence="2">The sequence shown here is derived from an EMBL/GenBank/DDBJ whole genome shotgun (WGS) entry which is preliminary data.</text>
</comment>
<gene>
    <name evidence="2" type="ORF">KCQ71_04795</name>
</gene>
<dbReference type="NCBIfam" id="TIGR02118">
    <property type="entry name" value="EthD family reductase"/>
    <property type="match status" value="1"/>
</dbReference>
<protein>
    <submittedName>
        <fullName evidence="2">EthD family reductase</fullName>
    </submittedName>
</protein>
<evidence type="ECO:0000313" key="3">
    <source>
        <dbReference type="Proteomes" id="UP000826651"/>
    </source>
</evidence>
<feature type="domain" description="EthD" evidence="1">
    <location>
        <begin position="11"/>
        <end position="92"/>
    </location>
</feature>
<organism evidence="2 3">
    <name type="scientific">Occultella gossypii</name>
    <dbReference type="NCBI Taxonomy" id="2800820"/>
    <lineage>
        <taxon>Bacteria</taxon>
        <taxon>Bacillati</taxon>
        <taxon>Actinomycetota</taxon>
        <taxon>Actinomycetes</taxon>
        <taxon>Micrococcales</taxon>
        <taxon>Ruaniaceae</taxon>
        <taxon>Occultella</taxon>
    </lineage>
</organism>